<dbReference type="EnsemblPlants" id="HORVU.MOREX.r3.3HG0229010.1">
    <property type="protein sequence ID" value="HORVU.MOREX.r3.3HG0229010.1.CDS1"/>
    <property type="gene ID" value="HORVU.MOREX.r3.3HG0229010"/>
</dbReference>
<evidence type="ECO:0000313" key="5">
    <source>
        <dbReference type="EnsemblPlants" id="HORVU.MOREX.r3.3HG0229010.1.CDS1"/>
    </source>
</evidence>
<dbReference type="InterPro" id="IPR036142">
    <property type="entry name" value="ENT_dom-like_sf"/>
</dbReference>
<name>A0A8I6XPM7_HORVV</name>
<dbReference type="InterPro" id="IPR033485">
    <property type="entry name" value="EMSY-LIKE_plant"/>
</dbReference>
<dbReference type="Pfam" id="PF03735">
    <property type="entry name" value="ENT"/>
    <property type="match status" value="1"/>
</dbReference>
<dbReference type="PANTHER" id="PTHR33432:SF35">
    <property type="entry name" value="OS01G0611200 PROTEIN"/>
    <property type="match status" value="1"/>
</dbReference>
<dbReference type="PANTHER" id="PTHR33432">
    <property type="entry name" value="PROTEIN EMSY-LIKE 4"/>
    <property type="match status" value="1"/>
</dbReference>
<keyword evidence="2" id="KW-0539">Nucleus</keyword>
<accession>A0A8I6XPM7</accession>
<dbReference type="InterPro" id="IPR005491">
    <property type="entry name" value="ENT_dom"/>
</dbReference>
<dbReference type="Proteomes" id="UP000011116">
    <property type="component" value="Chromosome 3H"/>
</dbReference>
<dbReference type="GO" id="GO:0005634">
    <property type="term" value="C:nucleus"/>
    <property type="evidence" value="ECO:0007669"/>
    <property type="project" value="UniProtKB-SubCell"/>
</dbReference>
<dbReference type="GO" id="GO:0050832">
    <property type="term" value="P:defense response to fungus"/>
    <property type="evidence" value="ECO:0007669"/>
    <property type="project" value="InterPro"/>
</dbReference>
<proteinExistence type="predicted"/>
<reference evidence="5" key="3">
    <citation type="submission" date="2022-01" db="UniProtKB">
        <authorList>
            <consortium name="EnsemblPlants"/>
        </authorList>
    </citation>
    <scope>IDENTIFICATION</scope>
    <source>
        <strain evidence="5">subsp. vulgare</strain>
    </source>
</reference>
<evidence type="ECO:0000259" key="4">
    <source>
        <dbReference type="PROSITE" id="PS51138"/>
    </source>
</evidence>
<evidence type="ECO:0000256" key="1">
    <source>
        <dbReference type="ARBA" id="ARBA00004123"/>
    </source>
</evidence>
<dbReference type="PROSITE" id="PS51138">
    <property type="entry name" value="ENT"/>
    <property type="match status" value="1"/>
</dbReference>
<evidence type="ECO:0000256" key="2">
    <source>
        <dbReference type="ARBA" id="ARBA00023242"/>
    </source>
</evidence>
<dbReference type="Gramene" id="HORVU.MOREX.r3.3HG0229010.1">
    <property type="protein sequence ID" value="HORVU.MOREX.r3.3HG0229010.1.CDS1"/>
    <property type="gene ID" value="HORVU.MOREX.r3.3HG0229010"/>
</dbReference>
<evidence type="ECO:0000256" key="3">
    <source>
        <dbReference type="SAM" id="MobiDB-lite"/>
    </source>
</evidence>
<evidence type="ECO:0000313" key="6">
    <source>
        <dbReference type="Proteomes" id="UP000011116"/>
    </source>
</evidence>
<keyword evidence="6" id="KW-1185">Reference proteome</keyword>
<reference evidence="6" key="1">
    <citation type="journal article" date="2012" name="Nature">
        <title>A physical, genetic and functional sequence assembly of the barley genome.</title>
        <authorList>
            <consortium name="The International Barley Genome Sequencing Consortium"/>
            <person name="Mayer K.F."/>
            <person name="Waugh R."/>
            <person name="Brown J.W."/>
            <person name="Schulman A."/>
            <person name="Langridge P."/>
            <person name="Platzer M."/>
            <person name="Fincher G.B."/>
            <person name="Muehlbauer G.J."/>
            <person name="Sato K."/>
            <person name="Close T.J."/>
            <person name="Wise R.P."/>
            <person name="Stein N."/>
        </authorList>
    </citation>
    <scope>NUCLEOTIDE SEQUENCE [LARGE SCALE GENOMIC DNA]</scope>
    <source>
        <strain evidence="6">cv. Morex</strain>
    </source>
</reference>
<dbReference type="AlphaFoldDB" id="A0A8I6XPM7"/>
<dbReference type="SMART" id="SM01191">
    <property type="entry name" value="ENT"/>
    <property type="match status" value="1"/>
</dbReference>
<feature type="compositionally biased region" description="Low complexity" evidence="3">
    <location>
        <begin position="241"/>
        <end position="266"/>
    </location>
</feature>
<protein>
    <recommendedName>
        <fullName evidence="4">ENT domain-containing protein</fullName>
    </recommendedName>
</protein>
<feature type="domain" description="ENT" evidence="4">
    <location>
        <begin position="339"/>
        <end position="405"/>
    </location>
</feature>
<feature type="compositionally biased region" description="Polar residues" evidence="3">
    <location>
        <begin position="281"/>
        <end position="293"/>
    </location>
</feature>
<organism evidence="5 6">
    <name type="scientific">Hordeum vulgare subsp. vulgare</name>
    <name type="common">Domesticated barley</name>
    <dbReference type="NCBI Taxonomy" id="112509"/>
    <lineage>
        <taxon>Eukaryota</taxon>
        <taxon>Viridiplantae</taxon>
        <taxon>Streptophyta</taxon>
        <taxon>Embryophyta</taxon>
        <taxon>Tracheophyta</taxon>
        <taxon>Spermatophyta</taxon>
        <taxon>Magnoliopsida</taxon>
        <taxon>Liliopsida</taxon>
        <taxon>Poales</taxon>
        <taxon>Poaceae</taxon>
        <taxon>BOP clade</taxon>
        <taxon>Pooideae</taxon>
        <taxon>Triticodae</taxon>
        <taxon>Triticeae</taxon>
        <taxon>Hordeinae</taxon>
        <taxon>Hordeum</taxon>
    </lineage>
</organism>
<dbReference type="SUPFAM" id="SSF158639">
    <property type="entry name" value="ENT-like"/>
    <property type="match status" value="1"/>
</dbReference>
<dbReference type="Gramene" id="HORVU.MOREX.r2.3HG0189920.1">
    <property type="protein sequence ID" value="HORVU.MOREX.r2.3HG0189920.1.CDS.1"/>
    <property type="gene ID" value="HORVU.MOREX.r2.3HG0189920"/>
</dbReference>
<dbReference type="Gene3D" id="1.10.1240.40">
    <property type="entry name" value="ENT domain"/>
    <property type="match status" value="1"/>
</dbReference>
<comment type="subcellular location">
    <subcellularLocation>
        <location evidence="1">Nucleus</location>
    </subcellularLocation>
</comment>
<sequence>MRITLGMSLEAWVTTDAVAPPMAMGAWRAGEVVWGNGHSYVMRWFDGGPDSGRILRKFVRPLPDPAVQLPADLGAGDNVEVLDGSLWKWAEVVAAAADGHGGLFEVKIVGSSQVLTAERGALRPRQVYGEKGWVVLHKGNKIPAESVVPSRPIAGKNINGKATNGGSKFGAAPHAAVMLGKSTKRSSCTVTVDAGLVRDAKRPQCYGDANPCYLMKKRPQCDLVGGAARDSSSSDSDDDSSSTSSKSDSSSSADSSDDSSSTNGSSSNGGGVRAAVPTAGEQCQENRQASPPNSEGEGQDSNDDGRASASATMQHRLAPADEEEAVTMRRNRQAEEGEHGHGVHGLELEAYVSVMKAFHATGPLSWAKEELLTGLRLQLHVSGDEHLQVIRRLNGNNKTRKRLLD</sequence>
<feature type="region of interest" description="Disordered" evidence="3">
    <location>
        <begin position="224"/>
        <end position="325"/>
    </location>
</feature>
<reference evidence="5" key="2">
    <citation type="submission" date="2020-10" db="EMBL/GenBank/DDBJ databases">
        <authorList>
            <person name="Scholz U."/>
            <person name="Mascher M."/>
            <person name="Fiebig A."/>
        </authorList>
    </citation>
    <scope>NUCLEOTIDE SEQUENCE [LARGE SCALE GENOMIC DNA]</scope>
    <source>
        <strain evidence="5">cv. Morex</strain>
    </source>
</reference>